<evidence type="ECO:0000256" key="2">
    <source>
        <dbReference type="SAM" id="Phobius"/>
    </source>
</evidence>
<dbReference type="Pfam" id="PF04307">
    <property type="entry name" value="YdjM"/>
    <property type="match status" value="1"/>
</dbReference>
<evidence type="ECO:0000256" key="1">
    <source>
        <dbReference type="SAM" id="MobiDB-lite"/>
    </source>
</evidence>
<feature type="transmembrane region" description="Helical" evidence="2">
    <location>
        <begin position="60"/>
        <end position="78"/>
    </location>
</feature>
<name>A0A0K0XYU1_9GAMM</name>
<dbReference type="RefSeq" id="WP_169751174.1">
    <property type="nucleotide sequence ID" value="NZ_CP012154.1"/>
</dbReference>
<keyword evidence="3" id="KW-0378">Hydrolase</keyword>
<evidence type="ECO:0000313" key="4">
    <source>
        <dbReference type="Proteomes" id="UP000066624"/>
    </source>
</evidence>
<dbReference type="AlphaFoldDB" id="A0A0K0XYU1"/>
<accession>A0A0K0XYU1</accession>
<dbReference type="PANTHER" id="PTHR40031:SF1">
    <property type="entry name" value="MEMBRANE-BOUND METAL-DEPENDENT HYDROLASE"/>
    <property type="match status" value="1"/>
</dbReference>
<organism evidence="3 4">
    <name type="scientific">Wenzhouxiangella marina</name>
    <dbReference type="NCBI Taxonomy" id="1579979"/>
    <lineage>
        <taxon>Bacteria</taxon>
        <taxon>Pseudomonadati</taxon>
        <taxon>Pseudomonadota</taxon>
        <taxon>Gammaproteobacteria</taxon>
        <taxon>Chromatiales</taxon>
        <taxon>Wenzhouxiangellaceae</taxon>
        <taxon>Wenzhouxiangella</taxon>
    </lineage>
</organism>
<protein>
    <submittedName>
        <fullName evidence="3">Hydrolase</fullName>
    </submittedName>
</protein>
<dbReference type="PANTHER" id="PTHR40031">
    <property type="entry name" value="HYPOTHETICAL MEMBRANE SPANNING PROTEIN"/>
    <property type="match status" value="1"/>
</dbReference>
<dbReference type="InterPro" id="IPR007404">
    <property type="entry name" value="YdjM-like"/>
</dbReference>
<reference evidence="3 4" key="1">
    <citation type="submission" date="2015-07" db="EMBL/GenBank/DDBJ databases">
        <authorList>
            <person name="Noorani M."/>
        </authorList>
    </citation>
    <scope>NUCLEOTIDE SEQUENCE [LARGE SCALE GENOMIC DNA]</scope>
    <source>
        <strain evidence="3 4">KCTC 42284</strain>
    </source>
</reference>
<sequence length="339" mass="39290">MTQGVVGSLWALPAARRERLRLAAAVGWIGGMAPDLDVLIRSSTDTLLSIEYHRHFTHSLFFIPIGGLIVALVLWPLLRKRVDFGLLYLWATLGYASHGLLDACTSYGTYLLWPLAETRFAWNWISVIDPLFSGPLAVLLALFLWRRRRWALIAAWVWGLAYLGLGGLQNHRAEERLQVWADQQGLRVERLVAKPAFANLVLWRGLVDDGERYHLAALRMLPGEGERIWEGGSVRRFERPRLDADSRLERDLDRFEHFSSRWLFRYPDYDRDGRWFVGDFRYAIDPASQRPLWGIELDPDDPESRARYTTPRRVTESERTAFFQRLLGEESSQPRLERD</sequence>
<gene>
    <name evidence="3" type="ORF">WM2015_2495</name>
</gene>
<keyword evidence="2" id="KW-0472">Membrane</keyword>
<keyword evidence="2" id="KW-0812">Transmembrane</keyword>
<dbReference type="EMBL" id="CP012154">
    <property type="protein sequence ID" value="AKS42853.1"/>
    <property type="molecule type" value="Genomic_DNA"/>
</dbReference>
<feature type="region of interest" description="Disordered" evidence="1">
    <location>
        <begin position="295"/>
        <end position="317"/>
    </location>
</feature>
<feature type="transmembrane region" description="Helical" evidence="2">
    <location>
        <begin position="121"/>
        <end position="143"/>
    </location>
</feature>
<dbReference type="STRING" id="1579979.WM2015_2495"/>
<evidence type="ECO:0000313" key="3">
    <source>
        <dbReference type="EMBL" id="AKS42853.1"/>
    </source>
</evidence>
<dbReference type="GO" id="GO:0016787">
    <property type="term" value="F:hydrolase activity"/>
    <property type="evidence" value="ECO:0007669"/>
    <property type="project" value="UniProtKB-KW"/>
</dbReference>
<keyword evidence="2" id="KW-1133">Transmembrane helix</keyword>
<feature type="transmembrane region" description="Helical" evidence="2">
    <location>
        <begin position="150"/>
        <end position="168"/>
    </location>
</feature>
<keyword evidence="4" id="KW-1185">Reference proteome</keyword>
<dbReference type="Proteomes" id="UP000066624">
    <property type="component" value="Chromosome"/>
</dbReference>
<dbReference type="PATRIC" id="fig|1579979.3.peg.2550"/>
<proteinExistence type="predicted"/>
<dbReference type="InterPro" id="IPR053170">
    <property type="entry name" value="Transcription_regulator"/>
</dbReference>
<feature type="transmembrane region" description="Helical" evidence="2">
    <location>
        <begin position="85"/>
        <end position="101"/>
    </location>
</feature>
<dbReference type="KEGG" id="wma:WM2015_2495"/>